<dbReference type="GO" id="GO:0035613">
    <property type="term" value="F:RNA stem-loop binding"/>
    <property type="evidence" value="ECO:0007669"/>
    <property type="project" value="TreeGrafter"/>
</dbReference>
<keyword evidence="4" id="KW-0540">Nuclease</keyword>
<evidence type="ECO:0000256" key="5">
    <source>
        <dbReference type="ARBA" id="ARBA00022723"/>
    </source>
</evidence>
<dbReference type="InterPro" id="IPR036397">
    <property type="entry name" value="RNaseH_sf"/>
</dbReference>
<gene>
    <name evidence="11" type="ORF">DV515_00008544</name>
</gene>
<dbReference type="PROSITE" id="PS50994">
    <property type="entry name" value="INTEGRASE"/>
    <property type="match status" value="1"/>
</dbReference>
<keyword evidence="3" id="KW-0548">Nucleotidyltransferase</keyword>
<feature type="domain" description="Integrase catalytic" evidence="10">
    <location>
        <begin position="127"/>
        <end position="176"/>
    </location>
</feature>
<dbReference type="Gene3D" id="3.30.420.10">
    <property type="entry name" value="Ribonuclease H-like superfamily/Ribonuclease H"/>
    <property type="match status" value="1"/>
</dbReference>
<dbReference type="GO" id="GO:0015074">
    <property type="term" value="P:DNA integration"/>
    <property type="evidence" value="ECO:0007669"/>
    <property type="project" value="InterPro"/>
</dbReference>
<comment type="caution">
    <text evidence="11">The sequence shown here is derived from an EMBL/GenBank/DDBJ whole genome shotgun (WGS) entry which is preliminary data.</text>
</comment>
<dbReference type="SUPFAM" id="SSF53098">
    <property type="entry name" value="Ribonuclease H-like"/>
    <property type="match status" value="1"/>
</dbReference>
<dbReference type="Gene3D" id="1.10.10.200">
    <property type="match status" value="1"/>
</dbReference>
<dbReference type="GO" id="GO:0003964">
    <property type="term" value="F:RNA-directed DNA polymerase activity"/>
    <property type="evidence" value="ECO:0007669"/>
    <property type="project" value="UniProtKB-KW"/>
</dbReference>
<keyword evidence="7" id="KW-0378">Hydrolase</keyword>
<dbReference type="Pfam" id="PF02022">
    <property type="entry name" value="Integrase_Zn"/>
    <property type="match status" value="1"/>
</dbReference>
<dbReference type="Proteomes" id="UP000276834">
    <property type="component" value="Unassembled WGS sequence"/>
</dbReference>
<dbReference type="InterPro" id="IPR017856">
    <property type="entry name" value="Integrase-like_N"/>
</dbReference>
<feature type="non-terminal residue" evidence="11">
    <location>
        <position position="198"/>
    </location>
</feature>
<organism evidence="11 12">
    <name type="scientific">Chloebia gouldiae</name>
    <name type="common">Gouldian finch</name>
    <name type="synonym">Erythrura gouldiae</name>
    <dbReference type="NCBI Taxonomy" id="44316"/>
    <lineage>
        <taxon>Eukaryota</taxon>
        <taxon>Metazoa</taxon>
        <taxon>Chordata</taxon>
        <taxon>Craniata</taxon>
        <taxon>Vertebrata</taxon>
        <taxon>Euteleostomi</taxon>
        <taxon>Archelosauria</taxon>
        <taxon>Archosauria</taxon>
        <taxon>Dinosauria</taxon>
        <taxon>Saurischia</taxon>
        <taxon>Theropoda</taxon>
        <taxon>Coelurosauria</taxon>
        <taxon>Aves</taxon>
        <taxon>Neognathae</taxon>
        <taxon>Neoaves</taxon>
        <taxon>Telluraves</taxon>
        <taxon>Australaves</taxon>
        <taxon>Passeriformes</taxon>
        <taxon>Passeroidea</taxon>
        <taxon>Passeridae</taxon>
        <taxon>Chloebia</taxon>
    </lineage>
</organism>
<dbReference type="GO" id="GO:0004519">
    <property type="term" value="F:endonuclease activity"/>
    <property type="evidence" value="ECO:0007669"/>
    <property type="project" value="UniProtKB-KW"/>
</dbReference>
<keyword evidence="2" id="KW-0808">Transferase</keyword>
<dbReference type="EC" id="2.7.7.49" evidence="1"/>
<evidence type="ECO:0000256" key="1">
    <source>
        <dbReference type="ARBA" id="ARBA00012493"/>
    </source>
</evidence>
<evidence type="ECO:0000313" key="12">
    <source>
        <dbReference type="Proteomes" id="UP000276834"/>
    </source>
</evidence>
<reference evidence="11 12" key="1">
    <citation type="journal article" date="2018" name="Proc. R. Soc. B">
        <title>A non-coding region near Follistatin controls head colour polymorphism in the Gouldian finch.</title>
        <authorList>
            <person name="Toomey M.B."/>
            <person name="Marques C.I."/>
            <person name="Andrade P."/>
            <person name="Araujo P.M."/>
            <person name="Sabatino S."/>
            <person name="Gazda M.A."/>
            <person name="Afonso S."/>
            <person name="Lopes R.J."/>
            <person name="Corbo J.C."/>
            <person name="Carneiro M."/>
        </authorList>
    </citation>
    <scope>NUCLEOTIDE SEQUENCE [LARGE SCALE GENOMIC DNA]</scope>
    <source>
        <strain evidence="11">Red01</strain>
        <tissue evidence="11">Muscle</tissue>
    </source>
</reference>
<dbReference type="SUPFAM" id="SSF46919">
    <property type="entry name" value="N-terminal Zn binding domain of HIV integrase"/>
    <property type="match status" value="1"/>
</dbReference>
<keyword evidence="6" id="KW-0255">Endonuclease</keyword>
<feature type="region of interest" description="Disordered" evidence="9">
    <location>
        <begin position="174"/>
        <end position="198"/>
    </location>
</feature>
<keyword evidence="12" id="KW-1185">Reference proteome</keyword>
<evidence type="ECO:0000256" key="7">
    <source>
        <dbReference type="ARBA" id="ARBA00022801"/>
    </source>
</evidence>
<protein>
    <recommendedName>
        <fullName evidence="1">RNA-directed DNA polymerase</fullName>
        <ecNumber evidence="1">2.7.7.49</ecNumber>
    </recommendedName>
</protein>
<dbReference type="InterPro" id="IPR003308">
    <property type="entry name" value="Integrase_Zn-bd_dom_N"/>
</dbReference>
<dbReference type="PANTHER" id="PTHR41694:SF3">
    <property type="entry name" value="RNA-DIRECTED DNA POLYMERASE-RELATED"/>
    <property type="match status" value="1"/>
</dbReference>
<evidence type="ECO:0000256" key="3">
    <source>
        <dbReference type="ARBA" id="ARBA00022695"/>
    </source>
</evidence>
<dbReference type="AlphaFoldDB" id="A0A3L8SEQ7"/>
<evidence type="ECO:0000256" key="2">
    <source>
        <dbReference type="ARBA" id="ARBA00022679"/>
    </source>
</evidence>
<feature type="compositionally biased region" description="Basic and acidic residues" evidence="9">
    <location>
        <begin position="174"/>
        <end position="185"/>
    </location>
</feature>
<evidence type="ECO:0000256" key="6">
    <source>
        <dbReference type="ARBA" id="ARBA00022759"/>
    </source>
</evidence>
<dbReference type="GO" id="GO:0016787">
    <property type="term" value="F:hydrolase activity"/>
    <property type="evidence" value="ECO:0007669"/>
    <property type="project" value="UniProtKB-KW"/>
</dbReference>
<evidence type="ECO:0000256" key="9">
    <source>
        <dbReference type="SAM" id="MobiDB-lite"/>
    </source>
</evidence>
<dbReference type="EMBL" id="QUSF01000025">
    <property type="protein sequence ID" value="RLW00893.1"/>
    <property type="molecule type" value="Genomic_DNA"/>
</dbReference>
<accession>A0A3L8SEQ7</accession>
<evidence type="ECO:0000313" key="11">
    <source>
        <dbReference type="EMBL" id="RLW00893.1"/>
    </source>
</evidence>
<keyword evidence="8" id="KW-0695">RNA-directed DNA polymerase</keyword>
<keyword evidence="5" id="KW-0479">Metal-binding</keyword>
<name>A0A3L8SEQ7_CHLGU</name>
<evidence type="ECO:0000259" key="10">
    <source>
        <dbReference type="PROSITE" id="PS50994"/>
    </source>
</evidence>
<dbReference type="GO" id="GO:0008270">
    <property type="term" value="F:zinc ion binding"/>
    <property type="evidence" value="ECO:0007669"/>
    <property type="project" value="InterPro"/>
</dbReference>
<evidence type="ECO:0000256" key="4">
    <source>
        <dbReference type="ARBA" id="ARBA00022722"/>
    </source>
</evidence>
<dbReference type="Pfam" id="PF00665">
    <property type="entry name" value="rve"/>
    <property type="match status" value="1"/>
</dbReference>
<dbReference type="InterPro" id="IPR001584">
    <property type="entry name" value="Integrase_cat-core"/>
</dbReference>
<dbReference type="PANTHER" id="PTHR41694">
    <property type="entry name" value="ENDOGENOUS RETROVIRUS GROUP K MEMBER POL PROTEIN"/>
    <property type="match status" value="1"/>
</dbReference>
<sequence>MSIRSMRLWLSANALTARQLEGWKCSFMYSQQAFATSSTCRMQAAYRRGCTLSTVSVSCEEYANFTRSSMASPSKSLISISFCLASAISERNIARKMLEFHLTCEQARAIVATCPSCQQNALPSLSSGTNPRGLKSCEVWQMDVTHIQSFGKFKYVHVSVDTFSSAVYASAHTGEKNNQHNHSEVTKQQSGTLLCRYT</sequence>
<proteinExistence type="predicted"/>
<evidence type="ECO:0000256" key="8">
    <source>
        <dbReference type="ARBA" id="ARBA00022918"/>
    </source>
</evidence>
<dbReference type="InterPro" id="IPR012337">
    <property type="entry name" value="RNaseH-like_sf"/>
</dbReference>
<dbReference type="OrthoDB" id="9381447at2759"/>